<comment type="caution">
    <text evidence="1">The sequence shown here is derived from an EMBL/GenBank/DDBJ whole genome shotgun (WGS) entry which is preliminary data.</text>
</comment>
<evidence type="ECO:0000313" key="2">
    <source>
        <dbReference type="Proteomes" id="UP000267223"/>
    </source>
</evidence>
<sequence length="153" mass="17809">MKEDIKVILPAFFAQTETDSLATSHYPRFYSGLNLKAGFGQGRVARIAWIAFLGKDQKVTNGIFPVFYFFKQEHKLILAYGISEQEKPNKNWNVPPGTKTIMQYFRQFGKVPHTYGLSYVYEVYNTNLDLNYNEIESDLDKLIAYYKKIMQPK</sequence>
<proteinExistence type="predicted"/>
<dbReference type="EMBL" id="RJJR01000001">
    <property type="protein sequence ID" value="RNI40188.1"/>
    <property type="molecule type" value="Genomic_DNA"/>
</dbReference>
<dbReference type="Gene3D" id="3.30.920.90">
    <property type="match status" value="1"/>
</dbReference>
<organism evidence="1 2">
    <name type="scientific">Hanamia caeni</name>
    <dbReference type="NCBI Taxonomy" id="2294116"/>
    <lineage>
        <taxon>Bacteria</taxon>
        <taxon>Pseudomonadati</taxon>
        <taxon>Bacteroidota</taxon>
        <taxon>Chitinophagia</taxon>
        <taxon>Chitinophagales</taxon>
        <taxon>Chitinophagaceae</taxon>
        <taxon>Hanamia</taxon>
    </lineage>
</organism>
<evidence type="ECO:0008006" key="3">
    <source>
        <dbReference type="Google" id="ProtNLM"/>
    </source>
</evidence>
<evidence type="ECO:0000313" key="1">
    <source>
        <dbReference type="EMBL" id="RNI40188.1"/>
    </source>
</evidence>
<reference evidence="1 2" key="1">
    <citation type="submission" date="2018-11" db="EMBL/GenBank/DDBJ databases">
        <title>Draft genome sequence of Ferruginibacter sp. BO-59.</title>
        <authorList>
            <person name="Im W.T."/>
        </authorList>
    </citation>
    <scope>NUCLEOTIDE SEQUENCE [LARGE SCALE GENOMIC DNA]</scope>
    <source>
        <strain evidence="1 2">BO-59</strain>
    </source>
</reference>
<dbReference type="Proteomes" id="UP000267223">
    <property type="component" value="Unassembled WGS sequence"/>
</dbReference>
<dbReference type="RefSeq" id="WP_123119079.1">
    <property type="nucleotide sequence ID" value="NZ_RJJR01000001.1"/>
</dbReference>
<name>A0A3M9NSZ9_9BACT</name>
<dbReference type="OrthoDB" id="9781481at2"/>
<keyword evidence="2" id="KW-1185">Reference proteome</keyword>
<accession>A0A3M9NSZ9</accession>
<dbReference type="AlphaFoldDB" id="A0A3M9NSZ9"/>
<gene>
    <name evidence="1" type="ORF">EFY79_02515</name>
</gene>
<protein>
    <recommendedName>
        <fullName evidence="3">DUF3578 domain-containing protein</fullName>
    </recommendedName>
</protein>